<evidence type="ECO:0000256" key="1">
    <source>
        <dbReference type="SAM" id="Phobius"/>
    </source>
</evidence>
<feature type="transmembrane region" description="Helical" evidence="1">
    <location>
        <begin position="60"/>
        <end position="82"/>
    </location>
</feature>
<dbReference type="AlphaFoldDB" id="L0WAB0"/>
<dbReference type="RefSeq" id="WP_008929601.1">
    <property type="nucleotide sequence ID" value="NZ_AMRJ01000020.1"/>
</dbReference>
<dbReference type="OrthoDB" id="6080842at2"/>
<dbReference type="Proteomes" id="UP000010164">
    <property type="component" value="Unassembled WGS sequence"/>
</dbReference>
<dbReference type="PATRIC" id="fig|1177179.3.peg.2427"/>
<proteinExistence type="predicted"/>
<organism evidence="2 3">
    <name type="scientific">Alcanivorax hongdengensis A-11-3</name>
    <dbReference type="NCBI Taxonomy" id="1177179"/>
    <lineage>
        <taxon>Bacteria</taxon>
        <taxon>Pseudomonadati</taxon>
        <taxon>Pseudomonadota</taxon>
        <taxon>Gammaproteobacteria</taxon>
        <taxon>Oceanospirillales</taxon>
        <taxon>Alcanivoracaceae</taxon>
        <taxon>Alcanivorax</taxon>
    </lineage>
</organism>
<reference evidence="2 3" key="1">
    <citation type="journal article" date="2012" name="J. Bacteriol.">
        <title>Genome Sequence of the Alkane-Degrading Bacterium Alcanivorax hongdengensis Type Strain A-11-3.</title>
        <authorList>
            <person name="Lai Q."/>
            <person name="Shao Z."/>
        </authorList>
    </citation>
    <scope>NUCLEOTIDE SEQUENCE [LARGE SCALE GENOMIC DNA]</scope>
    <source>
        <strain evidence="2 3">A-11-3</strain>
    </source>
</reference>
<keyword evidence="1" id="KW-0472">Membrane</keyword>
<feature type="transmembrane region" description="Helical" evidence="1">
    <location>
        <begin position="32"/>
        <end position="53"/>
    </location>
</feature>
<sequence length="85" mass="8946">MRALFAAALSLPLAIMLMGLLAALVPLPWSSWLVLQMLLAIVLWMVLISLVAIPRRAWPPLVGLLVANGASALLLQATSLYGGAA</sequence>
<dbReference type="EMBL" id="AMRJ01000020">
    <property type="protein sequence ID" value="EKF73713.1"/>
    <property type="molecule type" value="Genomic_DNA"/>
</dbReference>
<evidence type="ECO:0000313" key="2">
    <source>
        <dbReference type="EMBL" id="EKF73713.1"/>
    </source>
</evidence>
<accession>L0WAB0</accession>
<evidence type="ECO:0000313" key="3">
    <source>
        <dbReference type="Proteomes" id="UP000010164"/>
    </source>
</evidence>
<protein>
    <submittedName>
        <fullName evidence="2">Uncharacterized protein</fullName>
    </submittedName>
</protein>
<keyword evidence="1" id="KW-0812">Transmembrane</keyword>
<name>L0WAB0_9GAMM</name>
<dbReference type="STRING" id="1177179.A11A3_12143"/>
<gene>
    <name evidence="2" type="ORF">A11A3_12143</name>
</gene>
<keyword evidence="3" id="KW-1185">Reference proteome</keyword>
<keyword evidence="1" id="KW-1133">Transmembrane helix</keyword>
<comment type="caution">
    <text evidence="2">The sequence shown here is derived from an EMBL/GenBank/DDBJ whole genome shotgun (WGS) entry which is preliminary data.</text>
</comment>